<dbReference type="OrthoDB" id="10296216at2759"/>
<reference evidence="1" key="1">
    <citation type="submission" date="2021-02" db="EMBL/GenBank/DDBJ databases">
        <authorList>
            <person name="Dougan E. K."/>
            <person name="Rhodes N."/>
            <person name="Thang M."/>
            <person name="Chan C."/>
        </authorList>
    </citation>
    <scope>NUCLEOTIDE SEQUENCE</scope>
</reference>
<accession>A0A812PME3</accession>
<name>A0A812PME3_9DINO</name>
<evidence type="ECO:0000313" key="2">
    <source>
        <dbReference type="Proteomes" id="UP000604046"/>
    </source>
</evidence>
<dbReference type="EMBL" id="CAJNDS010002157">
    <property type="protein sequence ID" value="CAE7355213.1"/>
    <property type="molecule type" value="Genomic_DNA"/>
</dbReference>
<organism evidence="1 2">
    <name type="scientific">Symbiodinium natans</name>
    <dbReference type="NCBI Taxonomy" id="878477"/>
    <lineage>
        <taxon>Eukaryota</taxon>
        <taxon>Sar</taxon>
        <taxon>Alveolata</taxon>
        <taxon>Dinophyceae</taxon>
        <taxon>Suessiales</taxon>
        <taxon>Symbiodiniaceae</taxon>
        <taxon>Symbiodinium</taxon>
    </lineage>
</organism>
<comment type="caution">
    <text evidence="1">The sequence shown here is derived from an EMBL/GenBank/DDBJ whole genome shotgun (WGS) entry which is preliminary data.</text>
</comment>
<dbReference type="Proteomes" id="UP000604046">
    <property type="component" value="Unassembled WGS sequence"/>
</dbReference>
<evidence type="ECO:0000313" key="1">
    <source>
        <dbReference type="EMBL" id="CAE7355213.1"/>
    </source>
</evidence>
<sequence length="123" mass="13779">MTALALEDGSLMESSTVLRQLRDWTRSLSRCAMARETSSSTQLLGACEEVWFLATAWLGRSQWCFAEPGMQRQTKRLSLRPVPERESDPKAEEEAVIFVDLGFPDDAAPEPGFRPWQGLIMGS</sequence>
<proteinExistence type="predicted"/>
<gene>
    <name evidence="1" type="ORF">SNAT2548_LOCUS18866</name>
</gene>
<protein>
    <submittedName>
        <fullName evidence="1">Uncharacterized protein</fullName>
    </submittedName>
</protein>
<keyword evidence="2" id="KW-1185">Reference proteome</keyword>
<dbReference type="AlphaFoldDB" id="A0A812PME3"/>